<accession>A0A6J8CXW5</accession>
<keyword evidence="2" id="KW-1185">Reference proteome</keyword>
<evidence type="ECO:0000313" key="2">
    <source>
        <dbReference type="Proteomes" id="UP000507470"/>
    </source>
</evidence>
<dbReference type="PANTHER" id="PTHR47018">
    <property type="entry name" value="CXC DOMAIN-CONTAINING PROTEIN-RELATED"/>
    <property type="match status" value="1"/>
</dbReference>
<dbReference type="Proteomes" id="UP000507470">
    <property type="component" value="Unassembled WGS sequence"/>
</dbReference>
<sequence length="159" mass="18409">MFNQFIHEISIAFKLQLMEAKWHKTCRNKYTEMKIERQENIKRKIESGSEENSGKITRQSIGCSTLTMTHDCFFCGESSGELHKVATFGIDSNVRKYSLEVQDTVLLAKLSAGDMISQEAMYHKRCYSNLFNKARPQKKAMGRKIISFMASFLLNLWHI</sequence>
<dbReference type="AlphaFoldDB" id="A0A6J8CXW5"/>
<evidence type="ECO:0000313" key="1">
    <source>
        <dbReference type="EMBL" id="CAC5399802.1"/>
    </source>
</evidence>
<organism evidence="1 2">
    <name type="scientific">Mytilus coruscus</name>
    <name type="common">Sea mussel</name>
    <dbReference type="NCBI Taxonomy" id="42192"/>
    <lineage>
        <taxon>Eukaryota</taxon>
        <taxon>Metazoa</taxon>
        <taxon>Spiralia</taxon>
        <taxon>Lophotrochozoa</taxon>
        <taxon>Mollusca</taxon>
        <taxon>Bivalvia</taxon>
        <taxon>Autobranchia</taxon>
        <taxon>Pteriomorphia</taxon>
        <taxon>Mytilida</taxon>
        <taxon>Mytiloidea</taxon>
        <taxon>Mytilidae</taxon>
        <taxon>Mytilinae</taxon>
        <taxon>Mytilus</taxon>
    </lineage>
</organism>
<protein>
    <submittedName>
        <fullName evidence="1">Uncharacterized protein</fullName>
    </submittedName>
</protein>
<reference evidence="1 2" key="1">
    <citation type="submission" date="2020-06" db="EMBL/GenBank/DDBJ databases">
        <authorList>
            <person name="Li R."/>
            <person name="Bekaert M."/>
        </authorList>
    </citation>
    <scope>NUCLEOTIDE SEQUENCE [LARGE SCALE GENOMIC DNA]</scope>
    <source>
        <strain evidence="2">wild</strain>
    </source>
</reference>
<dbReference type="EMBL" id="CACVKT020006091">
    <property type="protein sequence ID" value="CAC5399802.1"/>
    <property type="molecule type" value="Genomic_DNA"/>
</dbReference>
<dbReference type="OrthoDB" id="7387685at2759"/>
<name>A0A6J8CXW5_MYTCO</name>
<proteinExistence type="predicted"/>
<gene>
    <name evidence="1" type="ORF">MCOR_34034</name>
</gene>